<organism evidence="10 11">
    <name type="scientific">Mesotoga infera</name>
    <dbReference type="NCBI Taxonomy" id="1236046"/>
    <lineage>
        <taxon>Bacteria</taxon>
        <taxon>Thermotogati</taxon>
        <taxon>Thermotogota</taxon>
        <taxon>Thermotogae</taxon>
        <taxon>Kosmotogales</taxon>
        <taxon>Kosmotogaceae</taxon>
        <taxon>Mesotoga</taxon>
    </lineage>
</organism>
<feature type="binding site" evidence="7">
    <location>
        <position position="167"/>
    </location>
    <ligand>
        <name>Mg(2+)</name>
        <dbReference type="ChEBI" id="CHEBI:18420"/>
    </ligand>
</feature>
<keyword evidence="5" id="KW-0963">Cytoplasm</keyword>
<feature type="binding site" evidence="6">
    <location>
        <begin position="207"/>
        <end position="210"/>
    </location>
    <ligand>
        <name>GTP</name>
        <dbReference type="ChEBI" id="CHEBI:37565"/>
    </ligand>
</feature>
<dbReference type="InterPro" id="IPR006073">
    <property type="entry name" value="GTP-bd"/>
</dbReference>
<comment type="similarity">
    <text evidence="5">Belongs to the TRAFAC class OBG-HflX-like GTPase superfamily. HflX GTPase family.</text>
</comment>
<dbReference type="InterPro" id="IPR032305">
    <property type="entry name" value="GTP-bd_M"/>
</dbReference>
<dbReference type="InterPro" id="IPR016496">
    <property type="entry name" value="GTPase_HflX"/>
</dbReference>
<dbReference type="Gene3D" id="6.10.250.2860">
    <property type="match status" value="1"/>
</dbReference>
<keyword evidence="11" id="KW-1185">Reference proteome</keyword>
<dbReference type="PANTHER" id="PTHR10229:SF0">
    <property type="entry name" value="GTP-BINDING PROTEIN 6-RELATED"/>
    <property type="match status" value="1"/>
</dbReference>
<comment type="function">
    <text evidence="5">GTPase that associates with the 50S ribosomal subunit and may have a role during protein synthesis or ribosome biogenesis.</text>
</comment>
<evidence type="ECO:0000256" key="4">
    <source>
        <dbReference type="ARBA" id="ARBA00023134"/>
    </source>
</evidence>
<dbReference type="Pfam" id="PF13167">
    <property type="entry name" value="GTP-bdg_N"/>
    <property type="match status" value="1"/>
</dbReference>
<dbReference type="InterPro" id="IPR025121">
    <property type="entry name" value="GTPase_HflX_N"/>
</dbReference>
<dbReference type="PROSITE" id="PS51705">
    <property type="entry name" value="G_HFLX"/>
    <property type="match status" value="1"/>
</dbReference>
<dbReference type="PIRSF" id="PIRSF006809">
    <property type="entry name" value="GTP-binding_hflX_prd"/>
    <property type="match status" value="1"/>
</dbReference>
<comment type="cofactor">
    <cofactor evidence="7">
        <name>Mg(2+)</name>
        <dbReference type="ChEBI" id="CHEBI:18420"/>
    </cofactor>
</comment>
<evidence type="ECO:0000256" key="8">
    <source>
        <dbReference type="SAM" id="Coils"/>
    </source>
</evidence>
<dbReference type="GO" id="GO:0005525">
    <property type="term" value="F:GTP binding"/>
    <property type="evidence" value="ECO:0007669"/>
    <property type="project" value="UniProtKB-UniRule"/>
</dbReference>
<feature type="binding site" evidence="6">
    <location>
        <begin position="273"/>
        <end position="276"/>
    </location>
    <ligand>
        <name>GTP</name>
        <dbReference type="ChEBI" id="CHEBI:37565"/>
    </ligand>
</feature>
<comment type="subunit">
    <text evidence="5">Monomer. Associates with the 50S ribosomal subunit.</text>
</comment>
<dbReference type="KEGG" id="minf:MESINF_2322"/>
<dbReference type="NCBIfam" id="TIGR03156">
    <property type="entry name" value="GTP_HflX"/>
    <property type="match status" value="1"/>
</dbReference>
<evidence type="ECO:0000256" key="6">
    <source>
        <dbReference type="PIRSR" id="PIRSR006809-1"/>
    </source>
</evidence>
<dbReference type="InterPro" id="IPR030394">
    <property type="entry name" value="G_HFLX_dom"/>
</dbReference>
<reference evidence="10 11" key="1">
    <citation type="submission" date="2017-01" db="EMBL/GenBank/DDBJ databases">
        <authorList>
            <person name="Erauso G."/>
        </authorList>
    </citation>
    <scope>NUCLEOTIDE SEQUENCE [LARGE SCALE GENOMIC DNA]</scope>
    <source>
        <strain evidence="10">MESINF1</strain>
    </source>
</reference>
<name>A0A7Z7LHD1_9BACT</name>
<dbReference type="CDD" id="cd01878">
    <property type="entry name" value="HflX"/>
    <property type="match status" value="1"/>
</dbReference>
<dbReference type="Pfam" id="PF16360">
    <property type="entry name" value="GTP-bdg_M"/>
    <property type="match status" value="1"/>
</dbReference>
<feature type="binding site" evidence="6">
    <location>
        <begin position="160"/>
        <end position="167"/>
    </location>
    <ligand>
        <name>GTP</name>
        <dbReference type="ChEBI" id="CHEBI:37565"/>
    </ligand>
</feature>
<dbReference type="Gene3D" id="3.40.50.11060">
    <property type="entry name" value="GTPase HflX, N-terminal domain"/>
    <property type="match status" value="1"/>
</dbReference>
<dbReference type="GO" id="GO:0043022">
    <property type="term" value="F:ribosome binding"/>
    <property type="evidence" value="ECO:0007669"/>
    <property type="project" value="TreeGrafter"/>
</dbReference>
<feature type="binding site" evidence="6">
    <location>
        <begin position="297"/>
        <end position="299"/>
    </location>
    <ligand>
        <name>GTP</name>
        <dbReference type="ChEBI" id="CHEBI:37565"/>
    </ligand>
</feature>
<keyword evidence="8" id="KW-0175">Coiled coil</keyword>
<dbReference type="Gene3D" id="3.40.50.300">
    <property type="entry name" value="P-loop containing nucleotide triphosphate hydrolases"/>
    <property type="match status" value="1"/>
</dbReference>
<evidence type="ECO:0000256" key="5">
    <source>
        <dbReference type="HAMAP-Rule" id="MF_00900"/>
    </source>
</evidence>
<feature type="coiled-coil region" evidence="8">
    <location>
        <begin position="113"/>
        <end position="147"/>
    </location>
</feature>
<evidence type="ECO:0000256" key="3">
    <source>
        <dbReference type="ARBA" id="ARBA00022842"/>
    </source>
</evidence>
<dbReference type="GO" id="GO:0003924">
    <property type="term" value="F:GTPase activity"/>
    <property type="evidence" value="ECO:0007669"/>
    <property type="project" value="UniProtKB-UniRule"/>
</dbReference>
<evidence type="ECO:0000256" key="7">
    <source>
        <dbReference type="PIRSR" id="PIRSR006809-2"/>
    </source>
</evidence>
<proteinExistence type="inferred from homology"/>
<dbReference type="Proteomes" id="UP000250796">
    <property type="component" value="Chromosome MESINF"/>
</dbReference>
<sequence>MIQNLDYPDPRHYLGKGKVDFAKRMLESCGAKTVITRHELSPSQAFNLEKHLGAKVIDRTQLILKIFADHATTKEGKLEVELASLKYQLPRLKGYGKILSQTGGGIGTRGPGEKKLEIDRRLAQDRITRLKRELEELKRQREVSRKRRVDSTSPLVSFVGYTNVGKSSLVSLLSGENLLIQDKLFATLDTRVRRVRLTSGLQILVSDTVGFIRELPHELMESFRATLDEVRFSDLLVIVSDASDTAVREKLAVVGKTLEEIGSGEIESIHVLNKIDRCTAERLMELRCIFPESVMVSALKGENIDELVVAIQRALGVEKKIWTLRLKPDGLVCFMKFRDSLEIISQEYREDVIEIQYLSSDEIHERMISSICEEGKCL</sequence>
<evidence type="ECO:0000313" key="11">
    <source>
        <dbReference type="Proteomes" id="UP000250796"/>
    </source>
</evidence>
<dbReference type="InterPro" id="IPR027417">
    <property type="entry name" value="P-loop_NTPase"/>
</dbReference>
<dbReference type="GO" id="GO:0005737">
    <property type="term" value="C:cytoplasm"/>
    <property type="evidence" value="ECO:0007669"/>
    <property type="project" value="UniProtKB-SubCell"/>
</dbReference>
<accession>A0A7Z7LHD1</accession>
<feature type="binding site" evidence="6">
    <location>
        <begin position="185"/>
        <end position="189"/>
    </location>
    <ligand>
        <name>GTP</name>
        <dbReference type="ChEBI" id="CHEBI:37565"/>
    </ligand>
</feature>
<dbReference type="HAMAP" id="MF_00900">
    <property type="entry name" value="GTPase_HflX"/>
    <property type="match status" value="1"/>
</dbReference>
<dbReference type="AlphaFoldDB" id="A0A7Z7LHD1"/>
<comment type="subcellular location">
    <subcellularLocation>
        <location evidence="5">Cytoplasm</location>
    </subcellularLocation>
    <text evidence="5">May associate with membranes.</text>
</comment>
<dbReference type="InterPro" id="IPR042108">
    <property type="entry name" value="GTPase_HflX_N_sf"/>
</dbReference>
<feature type="binding site" evidence="7">
    <location>
        <position position="187"/>
    </location>
    <ligand>
        <name>Mg(2+)</name>
        <dbReference type="ChEBI" id="CHEBI:18420"/>
    </ligand>
</feature>
<gene>
    <name evidence="5 10" type="primary">hflX</name>
    <name evidence="10" type="ORF">MESINF_2322</name>
</gene>
<keyword evidence="4 5" id="KW-0342">GTP-binding</keyword>
<evidence type="ECO:0000256" key="1">
    <source>
        <dbReference type="ARBA" id="ARBA00022723"/>
    </source>
</evidence>
<evidence type="ECO:0000313" key="10">
    <source>
        <dbReference type="EMBL" id="SSC13762.1"/>
    </source>
</evidence>
<dbReference type="EMBL" id="LS974202">
    <property type="protein sequence ID" value="SSC13762.1"/>
    <property type="molecule type" value="Genomic_DNA"/>
</dbReference>
<dbReference type="PANTHER" id="PTHR10229">
    <property type="entry name" value="GTP-BINDING PROTEIN HFLX"/>
    <property type="match status" value="1"/>
</dbReference>
<dbReference type="GO" id="GO:0046872">
    <property type="term" value="F:metal ion binding"/>
    <property type="evidence" value="ECO:0007669"/>
    <property type="project" value="UniProtKB-KW"/>
</dbReference>
<feature type="domain" description="Hflx-type G" evidence="9">
    <location>
        <begin position="154"/>
        <end position="319"/>
    </location>
</feature>
<protein>
    <recommendedName>
        <fullName evidence="5">GTPase HflX</fullName>
    </recommendedName>
    <alternativeName>
        <fullName evidence="5">GTP-binding protein HflX</fullName>
    </alternativeName>
</protein>
<evidence type="ECO:0000259" key="9">
    <source>
        <dbReference type="PROSITE" id="PS51705"/>
    </source>
</evidence>
<keyword evidence="1 7" id="KW-0479">Metal-binding</keyword>
<evidence type="ECO:0000256" key="2">
    <source>
        <dbReference type="ARBA" id="ARBA00022741"/>
    </source>
</evidence>
<keyword evidence="2 5" id="KW-0547">Nucleotide-binding</keyword>
<dbReference type="SUPFAM" id="SSF52540">
    <property type="entry name" value="P-loop containing nucleoside triphosphate hydrolases"/>
    <property type="match status" value="1"/>
</dbReference>
<keyword evidence="3 7" id="KW-0460">Magnesium</keyword>
<dbReference type="Pfam" id="PF01926">
    <property type="entry name" value="MMR_HSR1"/>
    <property type="match status" value="1"/>
</dbReference>